<evidence type="ECO:0000313" key="3">
    <source>
        <dbReference type="Proteomes" id="UP000314982"/>
    </source>
</evidence>
<keyword evidence="1" id="KW-0732">Signal</keyword>
<dbReference type="AlphaFoldDB" id="A0A4W5M510"/>
<protein>
    <submittedName>
        <fullName evidence="2">Uncharacterized protein</fullName>
    </submittedName>
</protein>
<evidence type="ECO:0000313" key="2">
    <source>
        <dbReference type="Ensembl" id="ENSHHUP00000032929.1"/>
    </source>
</evidence>
<feature type="chain" id="PRO_5021348660" evidence="1">
    <location>
        <begin position="22"/>
        <end position="55"/>
    </location>
</feature>
<keyword evidence="3" id="KW-1185">Reference proteome</keyword>
<reference evidence="3" key="1">
    <citation type="submission" date="2018-06" db="EMBL/GenBank/DDBJ databases">
        <title>Genome assembly of Danube salmon.</title>
        <authorList>
            <person name="Macqueen D.J."/>
            <person name="Gundappa M.K."/>
        </authorList>
    </citation>
    <scope>NUCLEOTIDE SEQUENCE [LARGE SCALE GENOMIC DNA]</scope>
</reference>
<accession>A0A4W5M510</accession>
<evidence type="ECO:0000256" key="1">
    <source>
        <dbReference type="SAM" id="SignalP"/>
    </source>
</evidence>
<reference evidence="2" key="2">
    <citation type="submission" date="2025-08" db="UniProtKB">
        <authorList>
            <consortium name="Ensembl"/>
        </authorList>
    </citation>
    <scope>IDENTIFICATION</scope>
</reference>
<dbReference type="STRING" id="62062.ENSHHUP00000032929"/>
<name>A0A4W5M510_9TELE</name>
<organism evidence="2 3">
    <name type="scientific">Hucho hucho</name>
    <name type="common">huchen</name>
    <dbReference type="NCBI Taxonomy" id="62062"/>
    <lineage>
        <taxon>Eukaryota</taxon>
        <taxon>Metazoa</taxon>
        <taxon>Chordata</taxon>
        <taxon>Craniata</taxon>
        <taxon>Vertebrata</taxon>
        <taxon>Euteleostomi</taxon>
        <taxon>Actinopterygii</taxon>
        <taxon>Neopterygii</taxon>
        <taxon>Teleostei</taxon>
        <taxon>Protacanthopterygii</taxon>
        <taxon>Salmoniformes</taxon>
        <taxon>Salmonidae</taxon>
        <taxon>Salmoninae</taxon>
        <taxon>Hucho</taxon>
    </lineage>
</organism>
<reference evidence="2" key="3">
    <citation type="submission" date="2025-09" db="UniProtKB">
        <authorList>
            <consortium name="Ensembl"/>
        </authorList>
    </citation>
    <scope>IDENTIFICATION</scope>
</reference>
<feature type="signal peptide" evidence="1">
    <location>
        <begin position="1"/>
        <end position="21"/>
    </location>
</feature>
<dbReference type="GeneTree" id="ENSGT00970000196893"/>
<proteinExistence type="predicted"/>
<sequence length="55" mass="6377">MDIIWELFIILHANFIICISAQPNVPKIHEGWWAYKEVVQGSFVPGKNPYTVLYS</sequence>
<dbReference type="Proteomes" id="UP000314982">
    <property type="component" value="Unassembled WGS sequence"/>
</dbReference>
<dbReference type="Ensembl" id="ENSHHUT00000034267.1">
    <property type="protein sequence ID" value="ENSHHUP00000032929.1"/>
    <property type="gene ID" value="ENSHHUG00000020839.1"/>
</dbReference>